<accession>A0A4Y9ZHI9</accession>
<dbReference type="AlphaFoldDB" id="A0A4Y9ZHI9"/>
<protein>
    <submittedName>
        <fullName evidence="1">Uncharacterized protein</fullName>
    </submittedName>
</protein>
<dbReference type="OrthoDB" id="5424209at2759"/>
<reference evidence="1 2" key="1">
    <citation type="submission" date="2019-02" db="EMBL/GenBank/DDBJ databases">
        <title>Genome sequencing of the rare red list fungi Hericium alpestre (H. flagellum).</title>
        <authorList>
            <person name="Buettner E."/>
            <person name="Kellner H."/>
        </authorList>
    </citation>
    <scope>NUCLEOTIDE SEQUENCE [LARGE SCALE GENOMIC DNA]</scope>
    <source>
        <strain evidence="1 2">DSM 108284</strain>
    </source>
</reference>
<keyword evidence="2" id="KW-1185">Reference proteome</keyword>
<comment type="caution">
    <text evidence="1">The sequence shown here is derived from an EMBL/GenBank/DDBJ whole genome shotgun (WGS) entry which is preliminary data.</text>
</comment>
<evidence type="ECO:0000313" key="1">
    <source>
        <dbReference type="EMBL" id="TFY73477.1"/>
    </source>
</evidence>
<feature type="non-terminal residue" evidence="1">
    <location>
        <position position="1"/>
    </location>
</feature>
<sequence>IYEFFDSLEVKWTSIDPVRFAKVSPPEHVKAVAAAASGFWLAQSQLTDVEIAFCESVFTRSAGLQLLNYVPYVDVTADIRSPISVTPALGLPIAPKDCPHFEGTAALHLREGGQGNRALLLTARHVVLPPSAYPNKPYSRKRASQPHREVILFGNKAYQNALEAIMGKIGHELVSIDQYKWELAGFRDPVKGEDDTIAEARKTYKDKLAKAEKTIKAVDKFHEDIAKHWSAVSQHVLGHIVHFPPISVSTGPKLFTEDWALIELRGEKIDWNGFKGKVLDLGSEISAADFVLKMHAHPEGRSSFKFPLGGLLHVLGVVTEEELRQPTMLDENGEECLIVVKNGNTTGVTFGRGRGIESFVRDYDEEGIHSTSMAVAIHPYSNRDGAFSATGILGPLSLTARDASSAY</sequence>
<dbReference type="Proteomes" id="UP000298061">
    <property type="component" value="Unassembled WGS sequence"/>
</dbReference>
<organism evidence="1 2">
    <name type="scientific">Hericium alpestre</name>
    <dbReference type="NCBI Taxonomy" id="135208"/>
    <lineage>
        <taxon>Eukaryota</taxon>
        <taxon>Fungi</taxon>
        <taxon>Dikarya</taxon>
        <taxon>Basidiomycota</taxon>
        <taxon>Agaricomycotina</taxon>
        <taxon>Agaricomycetes</taxon>
        <taxon>Russulales</taxon>
        <taxon>Hericiaceae</taxon>
        <taxon>Hericium</taxon>
    </lineage>
</organism>
<dbReference type="EMBL" id="SFCI01002820">
    <property type="protein sequence ID" value="TFY73477.1"/>
    <property type="molecule type" value="Genomic_DNA"/>
</dbReference>
<proteinExistence type="predicted"/>
<name>A0A4Y9ZHI9_9AGAM</name>
<evidence type="ECO:0000313" key="2">
    <source>
        <dbReference type="Proteomes" id="UP000298061"/>
    </source>
</evidence>
<gene>
    <name evidence="1" type="ORF">EWM64_g10535</name>
</gene>